<dbReference type="PROSITE" id="PS50111">
    <property type="entry name" value="CHEMOTAXIS_TRANSDUC_2"/>
    <property type="match status" value="1"/>
</dbReference>
<keyword evidence="3" id="KW-0807">Transducer</keyword>
<organism evidence="7 8">
    <name type="scientific">Trujillonella endophytica</name>
    <dbReference type="NCBI Taxonomy" id="673521"/>
    <lineage>
        <taxon>Bacteria</taxon>
        <taxon>Bacillati</taxon>
        <taxon>Actinomycetota</taxon>
        <taxon>Actinomycetes</taxon>
        <taxon>Geodermatophilales</taxon>
        <taxon>Geodermatophilaceae</taxon>
        <taxon>Trujillonella</taxon>
    </lineage>
</organism>
<feature type="coiled-coil region" evidence="4">
    <location>
        <begin position="197"/>
        <end position="238"/>
    </location>
</feature>
<accession>A0A1H8R8B0</accession>
<dbReference type="GO" id="GO:0007165">
    <property type="term" value="P:signal transduction"/>
    <property type="evidence" value="ECO:0007669"/>
    <property type="project" value="UniProtKB-KW"/>
</dbReference>
<dbReference type="PANTHER" id="PTHR43531:SF11">
    <property type="entry name" value="METHYL-ACCEPTING CHEMOTAXIS PROTEIN 3"/>
    <property type="match status" value="1"/>
</dbReference>
<dbReference type="RefSeq" id="WP_091940785.1">
    <property type="nucleotide sequence ID" value="NZ_FOEE01000002.1"/>
</dbReference>
<protein>
    <submittedName>
        <fullName evidence="7">Methyl-accepting chemotaxis protein</fullName>
    </submittedName>
</protein>
<gene>
    <name evidence="7" type="ORF">SAMN05660991_01036</name>
</gene>
<keyword evidence="5" id="KW-1133">Transmembrane helix</keyword>
<sequence>MTTSVPAPRPPLRPAAAGTALSWVPRGARLDERSFRARHRVTLGVLAAHVPVLTAIGLARDVGGWLLWGQLAAIVALVVLGVVLRAAVARATAVCLGLMIGADVLVHVGGGLTDLHIWFYALLPLVALYQLWTPFLAAVGFVAVHHAVMGVWHPESVFSTHEAHENPLAFVALHAAFLLVEATFLAYGWKFTEQADRERLQQRRLAEEQQAAQVQAELELATERARAADEEAGRARDAASRAASREQHLAELVDAGRRLHTNVATATEVMDGLRSAIAEIAAAASRASSTAQEASVQSRTGAETVERLAGTMAEIDQIAGSISGIADQTNLLALNATIESARAGEAGKGFAVVAGEVKDLAAETARATERIRRVVEAVRGEVETAGAALGGVQEIIRGVVDAQGTIAAAVEEQSAASEQAQVAIAGASREADRMAADLHRVVAGG</sequence>
<feature type="domain" description="Methyl-accepting transducer" evidence="6">
    <location>
        <begin position="220"/>
        <end position="445"/>
    </location>
</feature>
<name>A0A1H8R8B0_9ACTN</name>
<comment type="similarity">
    <text evidence="2">Belongs to the methyl-accepting chemotaxis (MCP) protein family.</text>
</comment>
<keyword evidence="8" id="KW-1185">Reference proteome</keyword>
<evidence type="ECO:0000256" key="5">
    <source>
        <dbReference type="SAM" id="Phobius"/>
    </source>
</evidence>
<dbReference type="AlphaFoldDB" id="A0A1H8R8B0"/>
<dbReference type="InterPro" id="IPR051310">
    <property type="entry name" value="MCP_chemotaxis"/>
</dbReference>
<dbReference type="SMART" id="SM00283">
    <property type="entry name" value="MA"/>
    <property type="match status" value="1"/>
</dbReference>
<dbReference type="EMBL" id="FOEE01000002">
    <property type="protein sequence ID" value="SEO62163.1"/>
    <property type="molecule type" value="Genomic_DNA"/>
</dbReference>
<reference evidence="8" key="1">
    <citation type="submission" date="2016-10" db="EMBL/GenBank/DDBJ databases">
        <authorList>
            <person name="Varghese N."/>
            <person name="Submissions S."/>
        </authorList>
    </citation>
    <scope>NUCLEOTIDE SEQUENCE [LARGE SCALE GENOMIC DNA]</scope>
    <source>
        <strain evidence="8">DSM 45413</strain>
    </source>
</reference>
<proteinExistence type="inferred from homology"/>
<dbReference type="Pfam" id="PF00015">
    <property type="entry name" value="MCPsignal"/>
    <property type="match status" value="1"/>
</dbReference>
<evidence type="ECO:0000256" key="4">
    <source>
        <dbReference type="SAM" id="Coils"/>
    </source>
</evidence>
<dbReference type="GO" id="GO:0006935">
    <property type="term" value="P:chemotaxis"/>
    <property type="evidence" value="ECO:0007669"/>
    <property type="project" value="UniProtKB-KW"/>
</dbReference>
<dbReference type="PANTHER" id="PTHR43531">
    <property type="entry name" value="PROTEIN ICFG"/>
    <property type="match status" value="1"/>
</dbReference>
<keyword evidence="1" id="KW-0145">Chemotaxis</keyword>
<evidence type="ECO:0000313" key="8">
    <source>
        <dbReference type="Proteomes" id="UP000198960"/>
    </source>
</evidence>
<keyword evidence="5" id="KW-0472">Membrane</keyword>
<evidence type="ECO:0000256" key="3">
    <source>
        <dbReference type="PROSITE-ProRule" id="PRU00284"/>
    </source>
</evidence>
<feature type="transmembrane region" description="Helical" evidence="5">
    <location>
        <begin position="91"/>
        <end position="112"/>
    </location>
</feature>
<dbReference type="STRING" id="673521.SAMN05660991_01036"/>
<dbReference type="SUPFAM" id="SSF58104">
    <property type="entry name" value="Methyl-accepting chemotaxis protein (MCP) signaling domain"/>
    <property type="match status" value="1"/>
</dbReference>
<feature type="transmembrane region" description="Helical" evidence="5">
    <location>
        <begin position="65"/>
        <end position="84"/>
    </location>
</feature>
<evidence type="ECO:0000313" key="7">
    <source>
        <dbReference type="EMBL" id="SEO62163.1"/>
    </source>
</evidence>
<dbReference type="Proteomes" id="UP000198960">
    <property type="component" value="Unassembled WGS sequence"/>
</dbReference>
<evidence type="ECO:0000256" key="2">
    <source>
        <dbReference type="ARBA" id="ARBA00029447"/>
    </source>
</evidence>
<keyword evidence="5" id="KW-0812">Transmembrane</keyword>
<dbReference type="Gene3D" id="1.10.287.950">
    <property type="entry name" value="Methyl-accepting chemotaxis protein"/>
    <property type="match status" value="1"/>
</dbReference>
<keyword evidence="4" id="KW-0175">Coiled coil</keyword>
<feature type="transmembrane region" description="Helical" evidence="5">
    <location>
        <begin position="118"/>
        <end position="148"/>
    </location>
</feature>
<dbReference type="InterPro" id="IPR004089">
    <property type="entry name" value="MCPsignal_dom"/>
</dbReference>
<feature type="transmembrane region" description="Helical" evidence="5">
    <location>
        <begin position="168"/>
        <end position="189"/>
    </location>
</feature>
<dbReference type="GO" id="GO:0016020">
    <property type="term" value="C:membrane"/>
    <property type="evidence" value="ECO:0007669"/>
    <property type="project" value="InterPro"/>
</dbReference>
<evidence type="ECO:0000256" key="1">
    <source>
        <dbReference type="ARBA" id="ARBA00022500"/>
    </source>
</evidence>
<feature type="transmembrane region" description="Helical" evidence="5">
    <location>
        <begin position="41"/>
        <end position="59"/>
    </location>
</feature>
<evidence type="ECO:0000259" key="6">
    <source>
        <dbReference type="PROSITE" id="PS50111"/>
    </source>
</evidence>